<feature type="non-terminal residue" evidence="3">
    <location>
        <position position="854"/>
    </location>
</feature>
<evidence type="ECO:0000256" key="1">
    <source>
        <dbReference type="PROSITE-ProRule" id="PRU00221"/>
    </source>
</evidence>
<protein>
    <submittedName>
        <fullName evidence="3">WD repeat-containing protein 27</fullName>
    </submittedName>
</protein>
<organism evidence="3">
    <name type="scientific">Castor canadensis</name>
    <name type="common">American beaver</name>
    <dbReference type="NCBI Taxonomy" id="51338"/>
    <lineage>
        <taxon>Eukaryota</taxon>
        <taxon>Metazoa</taxon>
        <taxon>Chordata</taxon>
        <taxon>Craniata</taxon>
        <taxon>Vertebrata</taxon>
        <taxon>Euteleostomi</taxon>
        <taxon>Mammalia</taxon>
        <taxon>Eutheria</taxon>
        <taxon>Euarchontoglires</taxon>
        <taxon>Glires</taxon>
        <taxon>Rodentia</taxon>
        <taxon>Castorimorpha</taxon>
        <taxon>Castoridae</taxon>
        <taxon>Castor</taxon>
    </lineage>
</organism>
<dbReference type="SUPFAM" id="SSF50978">
    <property type="entry name" value="WD40 repeat-like"/>
    <property type="match status" value="2"/>
</dbReference>
<dbReference type="InterPro" id="IPR001680">
    <property type="entry name" value="WD40_rpt"/>
</dbReference>
<dbReference type="InterPro" id="IPR036322">
    <property type="entry name" value="WD40_repeat_dom_sf"/>
</dbReference>
<reference evidence="3" key="1">
    <citation type="submission" date="2025-08" db="UniProtKB">
        <authorList>
            <consortium name="RefSeq"/>
        </authorList>
    </citation>
    <scope>IDENTIFICATION</scope>
    <source>
        <tissue evidence="3">Leukocyte</tissue>
    </source>
</reference>
<gene>
    <name evidence="3" type="primary">Wdr27</name>
</gene>
<dbReference type="AlphaFoldDB" id="A0A8B7VCF7"/>
<dbReference type="KEGG" id="ccan:109692859"/>
<feature type="compositionally biased region" description="Low complexity" evidence="2">
    <location>
        <begin position="794"/>
        <end position="806"/>
    </location>
</feature>
<dbReference type="InterPro" id="IPR042411">
    <property type="entry name" value="WDR27"/>
</dbReference>
<dbReference type="Gene3D" id="2.130.10.10">
    <property type="entry name" value="YVTN repeat-like/Quinoprotein amine dehydrogenase"/>
    <property type="match status" value="3"/>
</dbReference>
<dbReference type="PANTHER" id="PTHR44525">
    <property type="entry name" value="WD REPEAT-CONTAINING PROTEIN 27"/>
    <property type="match status" value="1"/>
</dbReference>
<dbReference type="CTD" id="253769"/>
<name>A0A8B7VCF7_CASCN</name>
<dbReference type="SMART" id="SM00320">
    <property type="entry name" value="WD40"/>
    <property type="match status" value="7"/>
</dbReference>
<dbReference type="PROSITE" id="PS50294">
    <property type="entry name" value="WD_REPEATS_REGION"/>
    <property type="match status" value="1"/>
</dbReference>
<feature type="compositionally biased region" description="Basic and acidic residues" evidence="2">
    <location>
        <begin position="830"/>
        <end position="840"/>
    </location>
</feature>
<keyword evidence="1" id="KW-0853">WD repeat</keyword>
<sequence length="854" mass="93787">MDKTQQIPSTVGCESVVVMERYLAESQESVSHVQLACSMPYCAFPLDGNQLCVWNTGAPHLPLVLQGHHWPITAVAFGNKVNPLLICSASQDCVITWNLDKCREKMLQGLAPRGTIVGTLLGLVLCVRFGLDDRAVAVCAGHKVFMLDVEVRWPCMGAVECIEMSVCPKVWDHCMGSLIYSSSILTAYPLLSLLIHEENKQLVTGCADGQLWIFSLIEGHHYRCVASVDLRKQMETFSSKRVKSGLPRLPVSMRGKKGGCELILSFKISLSSESCKCLWIGSSAGLFIFNLANFNLEAVLRFKDFRNLSIHIAGSCAVTSDSINDKALCILTSMFESKIAVLDISLAALVKSQQCPGMGRTLSVLARSCVLPTSPLYFGIAKEKCPKPANEKQSAGQRVVEDQPLVFHTKVRSSGYTSAPCVTRFSPKANIKLNGKRSLKCKNSYKREEYPLEDSPPSKLGMQVAVAQEPVAVSCVQCSGDGKRLACGLANHLALVFDASLTGSPAVLSGHDGAVSTVCWSHDRRWLLSVAQDRTVRVWSTRRADTMLLLGRDMFPKPVQSAQFYYVDAFRLLSSGPEFRLPKYQFDLCKDEVKRYKPKSRYKLVYRLSTPGAADVTSLSAVNDFYSHMVLTAARDRTLEVFDLNASCSAAVIAEAHTRPVHQICQNKGSPFTTQPSQAYNLFLTTAIGDGVGLCDMRTLRCERRFQGHPNRCYPCGIAFSPCGRFLACGAEDRHVYIYHTGSSTFSHRLAGHTDTIAAVAFNPSAPQIQSSAARFPGEMKVVKKGGVNGAERSPQLGEQQGQSGEPGPGPHLENQKLVRPEMQQYIGTESEKRDPDLRQVHNSPLIPMGRNWA</sequence>
<dbReference type="Pfam" id="PF00400">
    <property type="entry name" value="WD40"/>
    <property type="match status" value="2"/>
</dbReference>
<dbReference type="PROSITE" id="PS50082">
    <property type="entry name" value="WD_REPEATS_2"/>
    <property type="match status" value="1"/>
</dbReference>
<proteinExistence type="predicted"/>
<feature type="repeat" description="WD" evidence="1">
    <location>
        <begin position="508"/>
        <end position="549"/>
    </location>
</feature>
<dbReference type="OrthoDB" id="20669at2759"/>
<evidence type="ECO:0000256" key="2">
    <source>
        <dbReference type="SAM" id="MobiDB-lite"/>
    </source>
</evidence>
<dbReference type="PANTHER" id="PTHR44525:SF1">
    <property type="entry name" value="WD REPEAT-CONTAINING PROTEIN 27"/>
    <property type="match status" value="1"/>
</dbReference>
<evidence type="ECO:0000313" key="3">
    <source>
        <dbReference type="RefSeq" id="XP_020029358.1"/>
    </source>
</evidence>
<dbReference type="RefSeq" id="XP_020029358.1">
    <property type="nucleotide sequence ID" value="XM_020173769.1"/>
</dbReference>
<feature type="region of interest" description="Disordered" evidence="2">
    <location>
        <begin position="789"/>
        <end position="854"/>
    </location>
</feature>
<accession>A0A8B7VCF7</accession>
<dbReference type="InterPro" id="IPR015943">
    <property type="entry name" value="WD40/YVTN_repeat-like_dom_sf"/>
</dbReference>